<evidence type="ECO:0000313" key="5">
    <source>
        <dbReference type="Proteomes" id="UP000503018"/>
    </source>
</evidence>
<evidence type="ECO:0000259" key="3">
    <source>
        <dbReference type="PROSITE" id="PS50405"/>
    </source>
</evidence>
<accession>A0A6M4AZ44</accession>
<dbReference type="SFLD" id="SFLDS00019">
    <property type="entry name" value="Glutathione_Transferase_(cytos"/>
    <property type="match status" value="1"/>
</dbReference>
<keyword evidence="4" id="KW-0413">Isomerase</keyword>
<dbReference type="InterPro" id="IPR036282">
    <property type="entry name" value="Glutathione-S-Trfase_C_sf"/>
</dbReference>
<dbReference type="SFLD" id="SFLDG00358">
    <property type="entry name" value="Main_(cytGST)"/>
    <property type="match status" value="1"/>
</dbReference>
<dbReference type="CDD" id="cd03042">
    <property type="entry name" value="GST_N_Zeta"/>
    <property type="match status" value="1"/>
</dbReference>
<dbReference type="InterPro" id="IPR034330">
    <property type="entry name" value="GST_Zeta_C"/>
</dbReference>
<reference evidence="4 5" key="1">
    <citation type="submission" date="2020-01" db="EMBL/GenBank/DDBJ databases">
        <title>Sphingomonas sp. strain CSW-10.</title>
        <authorList>
            <person name="Chen W.-M."/>
        </authorList>
    </citation>
    <scope>NUCLEOTIDE SEQUENCE [LARGE SCALE GENOMIC DNA]</scope>
    <source>
        <strain evidence="4 5">CSW-10</strain>
    </source>
</reference>
<dbReference type="GO" id="GO:0006749">
    <property type="term" value="P:glutathione metabolic process"/>
    <property type="evidence" value="ECO:0007669"/>
    <property type="project" value="TreeGrafter"/>
</dbReference>
<dbReference type="InterPro" id="IPR010987">
    <property type="entry name" value="Glutathione-S-Trfase_C-like"/>
</dbReference>
<dbReference type="RefSeq" id="WP_169947495.1">
    <property type="nucleotide sequence ID" value="NZ_CP053015.1"/>
</dbReference>
<dbReference type="Gene3D" id="3.40.30.10">
    <property type="entry name" value="Glutaredoxin"/>
    <property type="match status" value="1"/>
</dbReference>
<dbReference type="EC" id="5.2.1.2" evidence="4"/>
<dbReference type="GO" id="GO:0006559">
    <property type="term" value="P:L-phenylalanine catabolic process"/>
    <property type="evidence" value="ECO:0007669"/>
    <property type="project" value="TreeGrafter"/>
</dbReference>
<dbReference type="PANTHER" id="PTHR42673">
    <property type="entry name" value="MALEYLACETOACETATE ISOMERASE"/>
    <property type="match status" value="1"/>
</dbReference>
<dbReference type="InterPro" id="IPR004045">
    <property type="entry name" value="Glutathione_S-Trfase_N"/>
</dbReference>
<dbReference type="Pfam" id="PF13410">
    <property type="entry name" value="GST_C_2"/>
    <property type="match status" value="1"/>
</dbReference>
<comment type="similarity">
    <text evidence="1">Belongs to the GST superfamily. Zeta family.</text>
</comment>
<dbReference type="KEGG" id="slan:GV829_13570"/>
<protein>
    <submittedName>
        <fullName evidence="4">Maleylacetoacetate isomerase</fullName>
        <ecNumber evidence="4">5.2.1.2</ecNumber>
    </submittedName>
</protein>
<dbReference type="GO" id="GO:0005737">
    <property type="term" value="C:cytoplasm"/>
    <property type="evidence" value="ECO:0007669"/>
    <property type="project" value="InterPro"/>
</dbReference>
<name>A0A6M4AZ44_9SPHN</name>
<organism evidence="4 5">
    <name type="scientific">Sphingomonas lacunae</name>
    <dbReference type="NCBI Taxonomy" id="2698828"/>
    <lineage>
        <taxon>Bacteria</taxon>
        <taxon>Pseudomonadati</taxon>
        <taxon>Pseudomonadota</taxon>
        <taxon>Alphaproteobacteria</taxon>
        <taxon>Sphingomonadales</taxon>
        <taxon>Sphingomonadaceae</taxon>
        <taxon>Sphingomonas</taxon>
    </lineage>
</organism>
<feature type="domain" description="GST N-terminal" evidence="2">
    <location>
        <begin position="2"/>
        <end position="83"/>
    </location>
</feature>
<dbReference type="PANTHER" id="PTHR42673:SF4">
    <property type="entry name" value="MALEYLACETOACETATE ISOMERASE"/>
    <property type="match status" value="1"/>
</dbReference>
<proteinExistence type="inferred from homology"/>
<dbReference type="AlphaFoldDB" id="A0A6M4AZ44"/>
<dbReference type="PROSITE" id="PS50404">
    <property type="entry name" value="GST_NTER"/>
    <property type="match status" value="1"/>
</dbReference>
<dbReference type="SUPFAM" id="SSF52833">
    <property type="entry name" value="Thioredoxin-like"/>
    <property type="match status" value="1"/>
</dbReference>
<sequence>MTDPVLHDYFRSSASYRVRIALNLKGVNYHSVPTSLLAGDQRSDAYLALNPQGLVPALEVDGLVFTQSFAIIDWLDRTYPEPRLIPEDPVERAGALAMTMAIACDIHPLNNLRVLKYLTHDLGLRDEVRDRWYIHWVVEGLTALEAMAQGAGPFLGGDTPNIADIFLVPQLANARRYDISLASFPTLATCEANALGLEAFAAAAPERVKPQD</sequence>
<dbReference type="Proteomes" id="UP000503018">
    <property type="component" value="Chromosome"/>
</dbReference>
<dbReference type="CDD" id="cd03191">
    <property type="entry name" value="GST_C_Zeta"/>
    <property type="match status" value="1"/>
</dbReference>
<dbReference type="Pfam" id="PF13417">
    <property type="entry name" value="GST_N_3"/>
    <property type="match status" value="1"/>
</dbReference>
<evidence type="ECO:0000259" key="2">
    <source>
        <dbReference type="PROSITE" id="PS50404"/>
    </source>
</evidence>
<dbReference type="NCBIfam" id="TIGR01262">
    <property type="entry name" value="maiA"/>
    <property type="match status" value="1"/>
</dbReference>
<dbReference type="GO" id="GO:0016034">
    <property type="term" value="F:maleylacetoacetate isomerase activity"/>
    <property type="evidence" value="ECO:0007669"/>
    <property type="project" value="UniProtKB-EC"/>
</dbReference>
<evidence type="ECO:0000256" key="1">
    <source>
        <dbReference type="ARBA" id="ARBA00010007"/>
    </source>
</evidence>
<dbReference type="InterPro" id="IPR034333">
    <property type="entry name" value="GST_Zeta_N"/>
</dbReference>
<evidence type="ECO:0000313" key="4">
    <source>
        <dbReference type="EMBL" id="QJQ33339.1"/>
    </source>
</evidence>
<dbReference type="GO" id="GO:0004364">
    <property type="term" value="F:glutathione transferase activity"/>
    <property type="evidence" value="ECO:0007669"/>
    <property type="project" value="TreeGrafter"/>
</dbReference>
<dbReference type="PROSITE" id="PS50405">
    <property type="entry name" value="GST_CTER"/>
    <property type="match status" value="1"/>
</dbReference>
<dbReference type="InterPro" id="IPR040079">
    <property type="entry name" value="Glutathione_S-Trfase"/>
</dbReference>
<dbReference type="InterPro" id="IPR005955">
    <property type="entry name" value="GST_Zeta"/>
</dbReference>
<dbReference type="EMBL" id="CP053015">
    <property type="protein sequence ID" value="QJQ33339.1"/>
    <property type="molecule type" value="Genomic_DNA"/>
</dbReference>
<gene>
    <name evidence="4" type="primary">maiA</name>
    <name evidence="4" type="ORF">GV829_13570</name>
</gene>
<dbReference type="InterPro" id="IPR036249">
    <property type="entry name" value="Thioredoxin-like_sf"/>
</dbReference>
<dbReference type="SUPFAM" id="SSF47616">
    <property type="entry name" value="GST C-terminal domain-like"/>
    <property type="match status" value="1"/>
</dbReference>
<dbReference type="Gene3D" id="1.20.1050.10">
    <property type="match status" value="1"/>
</dbReference>
<keyword evidence="5" id="KW-1185">Reference proteome</keyword>
<feature type="domain" description="GST C-terminal" evidence="3">
    <location>
        <begin position="88"/>
        <end position="212"/>
    </location>
</feature>